<dbReference type="InterPro" id="IPR018297">
    <property type="entry name" value="A/G_cyclase_CS"/>
</dbReference>
<feature type="region of interest" description="Disordered" evidence="8">
    <location>
        <begin position="951"/>
        <end position="1043"/>
    </location>
</feature>
<dbReference type="InterPro" id="IPR050401">
    <property type="entry name" value="Cyclic_nucleotide_synthase"/>
</dbReference>
<feature type="compositionally biased region" description="Polar residues" evidence="8">
    <location>
        <begin position="572"/>
        <end position="581"/>
    </location>
</feature>
<dbReference type="Gene3D" id="3.30.70.1230">
    <property type="entry name" value="Nucleotide cyclase"/>
    <property type="match status" value="1"/>
</dbReference>
<dbReference type="GO" id="GO:0004383">
    <property type="term" value="F:guanylate cyclase activity"/>
    <property type="evidence" value="ECO:0007669"/>
    <property type="project" value="TreeGrafter"/>
</dbReference>
<dbReference type="SUPFAM" id="SSF55073">
    <property type="entry name" value="Nucleotide cyclase"/>
    <property type="match status" value="1"/>
</dbReference>
<evidence type="ECO:0000256" key="7">
    <source>
        <dbReference type="RuleBase" id="RU000405"/>
    </source>
</evidence>
<feature type="compositionally biased region" description="Polar residues" evidence="8">
    <location>
        <begin position="96"/>
        <end position="107"/>
    </location>
</feature>
<dbReference type="PANTHER" id="PTHR11920">
    <property type="entry name" value="GUANYLYL CYCLASE"/>
    <property type="match status" value="1"/>
</dbReference>
<dbReference type="GO" id="GO:0007168">
    <property type="term" value="P:receptor guanylyl cyclase signaling pathway"/>
    <property type="evidence" value="ECO:0007669"/>
    <property type="project" value="TreeGrafter"/>
</dbReference>
<keyword evidence="3" id="KW-0547">Nucleotide-binding</keyword>
<dbReference type="GO" id="GO:0004016">
    <property type="term" value="F:adenylate cyclase activity"/>
    <property type="evidence" value="ECO:0007669"/>
    <property type="project" value="TreeGrafter"/>
</dbReference>
<dbReference type="GO" id="GO:0001653">
    <property type="term" value="F:peptide receptor activity"/>
    <property type="evidence" value="ECO:0007669"/>
    <property type="project" value="TreeGrafter"/>
</dbReference>
<dbReference type="GO" id="GO:0000166">
    <property type="term" value="F:nucleotide binding"/>
    <property type="evidence" value="ECO:0007669"/>
    <property type="project" value="UniProtKB-KW"/>
</dbReference>
<dbReference type="GO" id="GO:0035556">
    <property type="term" value="P:intracellular signal transduction"/>
    <property type="evidence" value="ECO:0007669"/>
    <property type="project" value="InterPro"/>
</dbReference>
<feature type="region of interest" description="Disordered" evidence="8">
    <location>
        <begin position="96"/>
        <end position="123"/>
    </location>
</feature>
<dbReference type="InterPro" id="IPR029787">
    <property type="entry name" value="Nucleotide_cyclase"/>
</dbReference>
<evidence type="ECO:0000256" key="5">
    <source>
        <dbReference type="ARBA" id="ARBA00023136"/>
    </source>
</evidence>
<proteinExistence type="inferred from homology"/>
<evidence type="ECO:0000256" key="8">
    <source>
        <dbReference type="SAM" id="MobiDB-lite"/>
    </source>
</evidence>
<keyword evidence="6 7" id="KW-0456">Lyase</keyword>
<keyword evidence="4" id="KW-1133">Transmembrane helix</keyword>
<organism evidence="10 11">
    <name type="scientific">Knipowitschia caucasica</name>
    <name type="common">Caucasian dwarf goby</name>
    <name type="synonym">Pomatoschistus caucasicus</name>
    <dbReference type="NCBI Taxonomy" id="637954"/>
    <lineage>
        <taxon>Eukaryota</taxon>
        <taxon>Metazoa</taxon>
        <taxon>Chordata</taxon>
        <taxon>Craniata</taxon>
        <taxon>Vertebrata</taxon>
        <taxon>Euteleostomi</taxon>
        <taxon>Actinopterygii</taxon>
        <taxon>Neopterygii</taxon>
        <taxon>Teleostei</taxon>
        <taxon>Neoteleostei</taxon>
        <taxon>Acanthomorphata</taxon>
        <taxon>Gobiaria</taxon>
        <taxon>Gobiiformes</taxon>
        <taxon>Gobioidei</taxon>
        <taxon>Gobiidae</taxon>
        <taxon>Gobiinae</taxon>
        <taxon>Knipowitschia</taxon>
    </lineage>
</organism>
<accession>A0AAV2MEM0</accession>
<dbReference type="InterPro" id="IPR001054">
    <property type="entry name" value="A/G_cyclase"/>
</dbReference>
<evidence type="ECO:0000313" key="11">
    <source>
        <dbReference type="Proteomes" id="UP001497482"/>
    </source>
</evidence>
<evidence type="ECO:0000256" key="3">
    <source>
        <dbReference type="ARBA" id="ARBA00022741"/>
    </source>
</evidence>
<dbReference type="AlphaFoldDB" id="A0AAV2MEM0"/>
<feature type="region of interest" description="Disordered" evidence="8">
    <location>
        <begin position="545"/>
        <end position="581"/>
    </location>
</feature>
<keyword evidence="11" id="KW-1185">Reference proteome</keyword>
<dbReference type="PROSITE" id="PS00452">
    <property type="entry name" value="GUANYLATE_CYCLASE_1"/>
    <property type="match status" value="1"/>
</dbReference>
<dbReference type="CDD" id="cd07302">
    <property type="entry name" value="CHD"/>
    <property type="match status" value="1"/>
</dbReference>
<feature type="compositionally biased region" description="Low complexity" evidence="8">
    <location>
        <begin position="108"/>
        <end position="123"/>
    </location>
</feature>
<sequence length="1073" mass="113917">MVLKPVLGPVSSLKPVPRSSLWYLKPVPRSQSCGPQTQSLVQSVVLKPVPRSSLWSSNSPSVQSVVLRLVPQTSPSVQSVVLKPVPWSQSVVSNQSLGPSVSSNQSLGPVVGPQHHPSVPSVVSNQPSTIPARLWSPYQSPVVLFNILKPVPRQLWLKHPQSIGSSVWSVVLNASPLVSRGLKPSPQAQSCPLVLKPVPHVPSVFLIRPQTRPSALSVAQTSHLVQSVVLRPVPQTSPSWSMSVVLTTVPPSSLWSSNQFPSPSVVLKQSLGQSVVSNQSLVQSVGPPHSPSVQSVVLKPVPWVQSVVLKPVLKQSLGPSLWSSNQSLVRHLWSSNQSLGPVCGPQNSPWSVLWPQQSLWPSSNPNQSLKPVPRSSLWSSNQSLGPVCSPQTSPQTVPRSVCVPQISPSGPVCGPQTSPRSIWWSSNQSSDPVCGPNQSLVQSVVLKPVPWSVWSQPVLVQSVVLKPVPQPSPSVPFCGPQPSHRPVVVLRPSPSNQSPVQSVVLNSSLGPVPCLTPVSVPSVVHHTPGTVLSPTSPCPVCGPPTRSLGPVSGPPKKQITSPPLGSQVAVGPQTSPSTQFPSVQSVVPQKTVPSVQSVVLPRPVPSNLSPVQICGPQISPFGPASVGPKPVLGSSLCVPKPVPRFQSVVLKPVPWSSLWSSNQSLVQSVVLKPVLGPVCGPQTSPSNQSLGPVCGPQTSPSVQSVVLRPVPQTSPSVQSVVLKPVPRSSLWSSNQSLGPVCGPQTSPSVQSVVLKPVPQTSPSVQSVVLKPVPRPSVQSVVLKPVPRSSLWSSNQSLGPVCGGYDYVETIRDAYMVVAGVPNKTTFHAHHICDMALDMLSSIDHLKDPSTGDNIQIRVGIHSGMVVAGVVGLKMPRYCLFGDTVNTASRMESNGVGMQIHISQTTKDHLEHEPYIIEERGKIFVKGKGYMKTYWLKGKKDLSFKTPAELRYSGEQKDAEELSSIGEEPAEGGKPSPSEQPPDSLLPPEAVSEARSVSAEPVEKERGAKKTKNNKGAKPEVLQGPAAAAESVPSPPADGLDVPGPLLFNKRNSFREYTKLPTNLPMRSTSCVVL</sequence>
<keyword evidence="2" id="KW-0812">Transmembrane</keyword>
<keyword evidence="5" id="KW-0472">Membrane</keyword>
<feature type="domain" description="Guanylate cyclase" evidence="9">
    <location>
        <begin position="807"/>
        <end position="891"/>
    </location>
</feature>
<gene>
    <name evidence="10" type="ORF">KC01_LOCUS38195</name>
</gene>
<comment type="similarity">
    <text evidence="7">Belongs to the adenylyl cyclase class-4/guanylyl cyclase family.</text>
</comment>
<dbReference type="GO" id="GO:0005886">
    <property type="term" value="C:plasma membrane"/>
    <property type="evidence" value="ECO:0007669"/>
    <property type="project" value="TreeGrafter"/>
</dbReference>
<dbReference type="Proteomes" id="UP001497482">
    <property type="component" value="Chromosome 7"/>
</dbReference>
<evidence type="ECO:0000256" key="6">
    <source>
        <dbReference type="ARBA" id="ARBA00023239"/>
    </source>
</evidence>
<comment type="subcellular location">
    <subcellularLocation>
        <location evidence="1">Membrane</location>
    </subcellularLocation>
</comment>
<evidence type="ECO:0000313" key="10">
    <source>
        <dbReference type="EMBL" id="CAL1611804.1"/>
    </source>
</evidence>
<protein>
    <recommendedName>
        <fullName evidence="9">Guanylate cyclase domain-containing protein</fullName>
    </recommendedName>
</protein>
<dbReference type="Pfam" id="PF00211">
    <property type="entry name" value="Guanylate_cyc"/>
    <property type="match status" value="1"/>
</dbReference>
<evidence type="ECO:0000259" key="9">
    <source>
        <dbReference type="PROSITE" id="PS50125"/>
    </source>
</evidence>
<dbReference type="EMBL" id="OZ035829">
    <property type="protein sequence ID" value="CAL1611804.1"/>
    <property type="molecule type" value="Genomic_DNA"/>
</dbReference>
<reference evidence="10 11" key="1">
    <citation type="submission" date="2024-04" db="EMBL/GenBank/DDBJ databases">
        <authorList>
            <person name="Waldvogel A.-M."/>
            <person name="Schoenle A."/>
        </authorList>
    </citation>
    <scope>NUCLEOTIDE SEQUENCE [LARGE SCALE GENOMIC DNA]</scope>
</reference>
<dbReference type="PROSITE" id="PS50125">
    <property type="entry name" value="GUANYLATE_CYCLASE_2"/>
    <property type="match status" value="1"/>
</dbReference>
<name>A0AAV2MEM0_KNICA</name>
<dbReference type="PANTHER" id="PTHR11920:SF335">
    <property type="entry name" value="GUANYLATE CYCLASE"/>
    <property type="match status" value="1"/>
</dbReference>
<evidence type="ECO:0000256" key="4">
    <source>
        <dbReference type="ARBA" id="ARBA00022989"/>
    </source>
</evidence>
<evidence type="ECO:0000256" key="1">
    <source>
        <dbReference type="ARBA" id="ARBA00004370"/>
    </source>
</evidence>
<evidence type="ECO:0000256" key="2">
    <source>
        <dbReference type="ARBA" id="ARBA00022692"/>
    </source>
</evidence>
<dbReference type="SMART" id="SM00044">
    <property type="entry name" value="CYCc"/>
    <property type="match status" value="1"/>
</dbReference>